<dbReference type="EMBL" id="BDHI01000022">
    <property type="protein sequence ID" value="GCB25853.1"/>
    <property type="molecule type" value="Genomic_DNA"/>
</dbReference>
<dbReference type="AlphaFoldDB" id="A0A401L2T7"/>
<organism evidence="1 2">
    <name type="scientific">Aspergillus awamori</name>
    <name type="common">Black koji mold</name>
    <dbReference type="NCBI Taxonomy" id="105351"/>
    <lineage>
        <taxon>Eukaryota</taxon>
        <taxon>Fungi</taxon>
        <taxon>Dikarya</taxon>
        <taxon>Ascomycota</taxon>
        <taxon>Pezizomycotina</taxon>
        <taxon>Eurotiomycetes</taxon>
        <taxon>Eurotiomycetidae</taxon>
        <taxon>Eurotiales</taxon>
        <taxon>Aspergillaceae</taxon>
        <taxon>Aspergillus</taxon>
    </lineage>
</organism>
<sequence length="226" mass="25855">MHPLSSGLNWIHSLRRQTRSSSTWGDWDHPDRPTSVEFQIVQHGGHSSAIDLMPCRLQWAKKESANEREKLIRAVYEASYLRAENAYYRKVRRAAILFQADIASILLSHDSVRQLRVCLQQIQQATAQQSRRSIWRRRSVFGLPAVSSASLLCTALEDLELALNRLDDNYTRLQRAHAAFAEALRQIDQEYADFFSIKLGNEPVHFWFKCQVLPGVNAGALPVITQ</sequence>
<name>A0A401L2T7_ASPAW</name>
<gene>
    <name evidence="1" type="ORF">AAWM_08738</name>
</gene>
<proteinExistence type="predicted"/>
<dbReference type="Proteomes" id="UP000286921">
    <property type="component" value="Unassembled WGS sequence"/>
</dbReference>
<protein>
    <submittedName>
        <fullName evidence="1">Uncharacterized protein</fullName>
    </submittedName>
</protein>
<evidence type="ECO:0000313" key="1">
    <source>
        <dbReference type="EMBL" id="GCB25853.1"/>
    </source>
</evidence>
<reference evidence="1 2" key="1">
    <citation type="submission" date="2016-09" db="EMBL/GenBank/DDBJ databases">
        <title>Aspergillus awamori IFM 58123T.</title>
        <authorList>
            <person name="Kusuya Y."/>
            <person name="Shimizu M."/>
            <person name="Takahashi H."/>
            <person name="Yaguchi T."/>
        </authorList>
    </citation>
    <scope>NUCLEOTIDE SEQUENCE [LARGE SCALE GENOMIC DNA]</scope>
    <source>
        <strain evidence="1 2">IFM 58123</strain>
    </source>
</reference>
<keyword evidence="2" id="KW-1185">Reference proteome</keyword>
<evidence type="ECO:0000313" key="2">
    <source>
        <dbReference type="Proteomes" id="UP000286921"/>
    </source>
</evidence>
<comment type="caution">
    <text evidence="1">The sequence shown here is derived from an EMBL/GenBank/DDBJ whole genome shotgun (WGS) entry which is preliminary data.</text>
</comment>
<accession>A0A401L2T7</accession>